<feature type="region of interest" description="Disordered" evidence="1">
    <location>
        <begin position="26"/>
        <end position="71"/>
    </location>
</feature>
<evidence type="ECO:0000313" key="2">
    <source>
        <dbReference type="EMBL" id="SCF15097.1"/>
    </source>
</evidence>
<dbReference type="EMBL" id="FMCS01000007">
    <property type="protein sequence ID" value="SCF15097.1"/>
    <property type="molecule type" value="Genomic_DNA"/>
</dbReference>
<accession>A0A1C4Y2Z7</accession>
<evidence type="ECO:0000313" key="3">
    <source>
        <dbReference type="Proteomes" id="UP000199629"/>
    </source>
</evidence>
<sequence>MTTVLVTLAVVAAVVAVAVGFVSWRDRRRSTPDEERGAERDAESRRHRYEASRHASQSDTVRRGQPGSGGF</sequence>
<reference evidence="3" key="1">
    <citation type="submission" date="2016-06" db="EMBL/GenBank/DDBJ databases">
        <authorList>
            <person name="Varghese N."/>
            <person name="Submissions Spin"/>
        </authorList>
    </citation>
    <scope>NUCLEOTIDE SEQUENCE [LARGE SCALE GENOMIC DNA]</scope>
    <source>
        <strain evidence="3">DSM 45246</strain>
    </source>
</reference>
<dbReference type="Proteomes" id="UP000199629">
    <property type="component" value="Unassembled WGS sequence"/>
</dbReference>
<protein>
    <submittedName>
        <fullName evidence="2">Uncharacterized protein</fullName>
    </submittedName>
</protein>
<keyword evidence="3" id="KW-1185">Reference proteome</keyword>
<evidence type="ECO:0000256" key="1">
    <source>
        <dbReference type="SAM" id="MobiDB-lite"/>
    </source>
</evidence>
<name>A0A1C4Y2Z7_9ACTN</name>
<dbReference type="RefSeq" id="WP_091265912.1">
    <property type="nucleotide sequence ID" value="NZ_FMCS01000007.1"/>
</dbReference>
<organism evidence="2 3">
    <name type="scientific">Micromonospora chaiyaphumensis</name>
    <dbReference type="NCBI Taxonomy" id="307119"/>
    <lineage>
        <taxon>Bacteria</taxon>
        <taxon>Bacillati</taxon>
        <taxon>Actinomycetota</taxon>
        <taxon>Actinomycetes</taxon>
        <taxon>Micromonosporales</taxon>
        <taxon>Micromonosporaceae</taxon>
        <taxon>Micromonospora</taxon>
    </lineage>
</organism>
<gene>
    <name evidence="2" type="ORF">GA0070214_107109</name>
</gene>
<proteinExistence type="predicted"/>
<dbReference type="AlphaFoldDB" id="A0A1C4Y2Z7"/>
<feature type="compositionally biased region" description="Basic and acidic residues" evidence="1">
    <location>
        <begin position="29"/>
        <end position="53"/>
    </location>
</feature>